<dbReference type="AlphaFoldDB" id="A0A7R9U0M7"/>
<dbReference type="GO" id="GO:0006406">
    <property type="term" value="P:mRNA export from nucleus"/>
    <property type="evidence" value="ECO:0007669"/>
    <property type="project" value="TreeGrafter"/>
</dbReference>
<dbReference type="Pfam" id="PF11957">
    <property type="entry name" value="efThoc1"/>
    <property type="match status" value="1"/>
</dbReference>
<dbReference type="PANTHER" id="PTHR13265:SF0">
    <property type="entry name" value="HPR1"/>
    <property type="match status" value="1"/>
</dbReference>
<accession>A0A7R9U0M7</accession>
<dbReference type="GO" id="GO:0000445">
    <property type="term" value="C:THO complex part of transcription export complex"/>
    <property type="evidence" value="ECO:0007669"/>
    <property type="project" value="TreeGrafter"/>
</dbReference>
<evidence type="ECO:0000313" key="1">
    <source>
        <dbReference type="EMBL" id="CAD8250235.1"/>
    </source>
</evidence>
<proteinExistence type="predicted"/>
<dbReference type="EMBL" id="HBDZ01015269">
    <property type="protein sequence ID" value="CAD8250235.1"/>
    <property type="molecule type" value="Transcribed_RNA"/>
</dbReference>
<sequence length="504" mass="54204">MTPASCAFERAREDVARAICAHAGAGEVRAAAGGEGDVPLSVEGRAIVGHAALLVLDELVAAAADAEAPVLEHADGAVPSLLAAALEWASATIAEPSLVFAMVEDLVAASTLADCEAVFTWLESNVDAVGTYFDKGKFALLRACNDLLRRLSKDADTVLCGRVVMLLAKLYPLSERSALNVTGKFNVGNVTEFEEADGQLDGTNGEVDAHFHEAFWGLQRLFNDPMKLLGGDASTFSDFTSGVGKALDAFESLPLATPAEAGAAAGGDDADRIGAKYLTSGRLLNLQLRDGAFRRHFLCQCLIIFRFLRAPGNKKGALKPEQAKRITPVEERVLGALKRTAPGSEGARFVAAIQETLQREGSWVAWKKDGCKKSIERKPEEAPAPAPVKRRRVMRGAAPQFELSNLWKSPLGDHEAFVRSEERKPVPELGELLKPLAAELDPDAGIEEEYLLKNNKNWCWKALRLVGRSNWSDLQQATKGGVDKIVHKYVEGAPEVKPTTGEDA</sequence>
<evidence type="ECO:0008006" key="2">
    <source>
        <dbReference type="Google" id="ProtNLM"/>
    </source>
</evidence>
<gene>
    <name evidence="1" type="ORF">PCOL08062_LOCUS11767</name>
</gene>
<protein>
    <recommendedName>
        <fullName evidence="2">THO complex subunit 1</fullName>
    </recommendedName>
</protein>
<dbReference type="InterPro" id="IPR021861">
    <property type="entry name" value="THO_THOC1"/>
</dbReference>
<name>A0A7R9U0M7_9VIRI</name>
<reference evidence="1" key="1">
    <citation type="submission" date="2021-01" db="EMBL/GenBank/DDBJ databases">
        <authorList>
            <person name="Corre E."/>
            <person name="Pelletier E."/>
            <person name="Niang G."/>
            <person name="Scheremetjew M."/>
            <person name="Finn R."/>
            <person name="Kale V."/>
            <person name="Holt S."/>
            <person name="Cochrane G."/>
            <person name="Meng A."/>
            <person name="Brown T."/>
            <person name="Cohen L."/>
        </authorList>
    </citation>
    <scope>NUCLEOTIDE SEQUENCE</scope>
    <source>
        <strain evidence="1">CCMP1413</strain>
    </source>
</reference>
<dbReference type="PANTHER" id="PTHR13265">
    <property type="entry name" value="THO COMPLEX SUBUNIT 1"/>
    <property type="match status" value="1"/>
</dbReference>
<organism evidence="1">
    <name type="scientific">Prasinoderma coloniale</name>
    <dbReference type="NCBI Taxonomy" id="156133"/>
    <lineage>
        <taxon>Eukaryota</taxon>
        <taxon>Viridiplantae</taxon>
        <taxon>Prasinodermophyta</taxon>
        <taxon>Prasinodermophyceae</taxon>
        <taxon>Prasinodermales</taxon>
        <taxon>Prasinodermaceae</taxon>
        <taxon>Prasinoderma</taxon>
    </lineage>
</organism>